<feature type="compositionally biased region" description="Basic residues" evidence="1">
    <location>
        <begin position="333"/>
        <end position="349"/>
    </location>
</feature>
<feature type="region of interest" description="Disordered" evidence="1">
    <location>
        <begin position="793"/>
        <end position="814"/>
    </location>
</feature>
<comment type="caution">
    <text evidence="3">The sequence shown here is derived from an EMBL/GenBank/DDBJ whole genome shotgun (WGS) entry which is preliminary data.</text>
</comment>
<feature type="compositionally biased region" description="Polar residues" evidence="1">
    <location>
        <begin position="479"/>
        <end position="494"/>
    </location>
</feature>
<protein>
    <submittedName>
        <fullName evidence="3">Uncharacterized protein</fullName>
    </submittedName>
</protein>
<feature type="region of interest" description="Disordered" evidence="1">
    <location>
        <begin position="467"/>
        <end position="497"/>
    </location>
</feature>
<dbReference type="EMBL" id="JABDTM020024548">
    <property type="protein sequence ID" value="KAH0814180.1"/>
    <property type="molecule type" value="Genomic_DNA"/>
</dbReference>
<feature type="region of interest" description="Disordered" evidence="1">
    <location>
        <begin position="405"/>
        <end position="436"/>
    </location>
</feature>
<evidence type="ECO:0000256" key="2">
    <source>
        <dbReference type="SAM" id="Phobius"/>
    </source>
</evidence>
<keyword evidence="2" id="KW-0812">Transmembrane</keyword>
<gene>
    <name evidence="3" type="ORF">GEV33_008613</name>
</gene>
<sequence length="814" mass="89933">MKIPSPVAHRSGPGRIGMSPRTSFEFYGVKMAHKAQRDFTTVPDSPLALSLESRRQLPSPRVRHVRFSTGSQGLQGVGGWKRCRFMPDALNIPSTHIREIQSGCGTLLPELYPGMGYAAVSRGRLPSLDKTVIFAADNGDVRPFVRRRRGGGGGRKNPGGGDKNGSHEYTLYINFGNFSVSTLYTFNAVRLKLSRSQIRNIILYEFISFVNILHFSFVPIRIFFIGNVCNFDFKITHGPHENGNIVGDFLHLAKITKPPPPRAIPRLPNGKWKNLRAEEPPRTAVFIYVNNGSKCPIEFTSPGSGGGGGGPVAPFLFDASRLSGQSSGDKAIKQRKLNGRRQQKPRIKINKSDSGGSGGGDKSAAARSRAPVGVAAAEKMPIYTRYIKINATFRQIAMLLPGSLSHSRTANATSDIRKNLRLRDPEAYPQYDPQKTARRPEQFEYPHVGVNPINSPGTSFRTFQGHRVKPPGLSPDSARGSTNNAKPTAQSGRSSCPEKLEYSRAGINSANGGVTSFRTFQGRRVKMSRSYRNFVGVFSMAIGSEKLIRFWEWESETVIGGVHAEALAVPERSSGHNPGPIPRQPPRQLFNFSRSPCQTAPTSFRFGTDVPRPPLAVFVTELTRQFPRGPRVRARKQRGEQQQSSNYPGVRLFITTDSIRRDVFLQDTFSDGRPQPGARDCSPPPTRYHFGGAKKQKREKGRFSDGGARVGRLYDVRSAPDASFFRMVRAPFDSSGDLTAAFNLRRPPENSEMEIVENSPEWSQLYHAWIARLGGRRRYVQHHPPRDSSYVVINGVRPSDGGGGTVAPRDVSSH</sequence>
<evidence type="ECO:0000313" key="4">
    <source>
        <dbReference type="Proteomes" id="UP000719412"/>
    </source>
</evidence>
<keyword evidence="2" id="KW-1133">Transmembrane helix</keyword>
<evidence type="ECO:0000313" key="3">
    <source>
        <dbReference type="EMBL" id="KAH0814180.1"/>
    </source>
</evidence>
<organism evidence="3 4">
    <name type="scientific">Tenebrio molitor</name>
    <name type="common">Yellow mealworm beetle</name>
    <dbReference type="NCBI Taxonomy" id="7067"/>
    <lineage>
        <taxon>Eukaryota</taxon>
        <taxon>Metazoa</taxon>
        <taxon>Ecdysozoa</taxon>
        <taxon>Arthropoda</taxon>
        <taxon>Hexapoda</taxon>
        <taxon>Insecta</taxon>
        <taxon>Pterygota</taxon>
        <taxon>Neoptera</taxon>
        <taxon>Endopterygota</taxon>
        <taxon>Coleoptera</taxon>
        <taxon>Polyphaga</taxon>
        <taxon>Cucujiformia</taxon>
        <taxon>Tenebrionidae</taxon>
        <taxon>Tenebrio</taxon>
    </lineage>
</organism>
<accession>A0A8J6H8S4</accession>
<evidence type="ECO:0000256" key="1">
    <source>
        <dbReference type="SAM" id="MobiDB-lite"/>
    </source>
</evidence>
<name>A0A8J6H8S4_TENMO</name>
<feature type="compositionally biased region" description="Polar residues" evidence="1">
    <location>
        <begin position="405"/>
        <end position="414"/>
    </location>
</feature>
<feature type="transmembrane region" description="Helical" evidence="2">
    <location>
        <begin position="201"/>
        <end position="224"/>
    </location>
</feature>
<proteinExistence type="predicted"/>
<keyword evidence="2" id="KW-0472">Membrane</keyword>
<dbReference type="Proteomes" id="UP000719412">
    <property type="component" value="Unassembled WGS sequence"/>
</dbReference>
<feature type="compositionally biased region" description="Basic and acidic residues" evidence="1">
    <location>
        <begin position="415"/>
        <end position="426"/>
    </location>
</feature>
<keyword evidence="4" id="KW-1185">Reference proteome</keyword>
<dbReference type="AlphaFoldDB" id="A0A8J6H8S4"/>
<reference evidence="3" key="2">
    <citation type="submission" date="2021-08" db="EMBL/GenBank/DDBJ databases">
        <authorList>
            <person name="Eriksson T."/>
        </authorList>
    </citation>
    <scope>NUCLEOTIDE SEQUENCE</scope>
    <source>
        <strain evidence="3">Stoneville</strain>
        <tissue evidence="3">Whole head</tissue>
    </source>
</reference>
<reference evidence="3" key="1">
    <citation type="journal article" date="2020" name="J Insects Food Feed">
        <title>The yellow mealworm (Tenebrio molitor) genome: a resource for the emerging insects as food and feed industry.</title>
        <authorList>
            <person name="Eriksson T."/>
            <person name="Andere A."/>
            <person name="Kelstrup H."/>
            <person name="Emery V."/>
            <person name="Picard C."/>
        </authorList>
    </citation>
    <scope>NUCLEOTIDE SEQUENCE</scope>
    <source>
        <strain evidence="3">Stoneville</strain>
        <tissue evidence="3">Whole head</tissue>
    </source>
</reference>
<feature type="region of interest" description="Disordered" evidence="1">
    <location>
        <begin position="668"/>
        <end position="706"/>
    </location>
</feature>
<feature type="region of interest" description="Disordered" evidence="1">
    <location>
        <begin position="324"/>
        <end position="371"/>
    </location>
</feature>